<protein>
    <submittedName>
        <fullName evidence="3">Uncharacterized protein</fullName>
    </submittedName>
</protein>
<name>A0A9W8URG7_AKAMU</name>
<gene>
    <name evidence="3" type="ORF">LMH87_006403</name>
</gene>
<dbReference type="KEGG" id="amus:LMH87_006403"/>
<organism evidence="3 4">
    <name type="scientific">Akanthomyces muscarius</name>
    <name type="common">Entomopathogenic fungus</name>
    <name type="synonym">Lecanicillium muscarium</name>
    <dbReference type="NCBI Taxonomy" id="2231603"/>
    <lineage>
        <taxon>Eukaryota</taxon>
        <taxon>Fungi</taxon>
        <taxon>Dikarya</taxon>
        <taxon>Ascomycota</taxon>
        <taxon>Pezizomycotina</taxon>
        <taxon>Sordariomycetes</taxon>
        <taxon>Hypocreomycetidae</taxon>
        <taxon>Hypocreales</taxon>
        <taxon>Cordycipitaceae</taxon>
        <taxon>Akanthomyces</taxon>
    </lineage>
</organism>
<accession>A0A9W8URG7</accession>
<evidence type="ECO:0000313" key="4">
    <source>
        <dbReference type="Proteomes" id="UP001144673"/>
    </source>
</evidence>
<evidence type="ECO:0000313" key="3">
    <source>
        <dbReference type="EMBL" id="KAJ4164741.1"/>
    </source>
</evidence>
<dbReference type="RefSeq" id="XP_056059656.1">
    <property type="nucleotide sequence ID" value="XM_056204285.1"/>
</dbReference>
<evidence type="ECO:0000256" key="1">
    <source>
        <dbReference type="SAM" id="Coils"/>
    </source>
</evidence>
<evidence type="ECO:0000256" key="2">
    <source>
        <dbReference type="SAM" id="MobiDB-lite"/>
    </source>
</evidence>
<dbReference type="GeneID" id="80893562"/>
<reference evidence="3" key="1">
    <citation type="journal article" date="2023" name="Access Microbiol">
        <title>De-novo genome assembly for Akanthomyces muscarius, a biocontrol agent of insect agricultural pests.</title>
        <authorList>
            <person name="Erdos Z."/>
            <person name="Studholme D.J."/>
            <person name="Raymond B."/>
            <person name="Sharma M."/>
        </authorList>
    </citation>
    <scope>NUCLEOTIDE SEQUENCE</scope>
    <source>
        <strain evidence="3">Ve6</strain>
    </source>
</reference>
<comment type="caution">
    <text evidence="3">The sequence shown here is derived from an EMBL/GenBank/DDBJ whole genome shotgun (WGS) entry which is preliminary data.</text>
</comment>
<keyword evidence="4" id="KW-1185">Reference proteome</keyword>
<dbReference type="EMBL" id="JAJHUN010000001">
    <property type="protein sequence ID" value="KAJ4164741.1"/>
    <property type="molecule type" value="Genomic_DNA"/>
</dbReference>
<dbReference type="Proteomes" id="UP001144673">
    <property type="component" value="Chromosome 1"/>
</dbReference>
<keyword evidence="1" id="KW-0175">Coiled coil</keyword>
<proteinExistence type="predicted"/>
<feature type="region of interest" description="Disordered" evidence="2">
    <location>
        <begin position="53"/>
        <end position="81"/>
    </location>
</feature>
<feature type="coiled-coil region" evidence="1">
    <location>
        <begin position="308"/>
        <end position="356"/>
    </location>
</feature>
<sequence length="437" mass="50396">MTSRTFPPPPKLPSLSSFRSAGENNYCSYNNSLYLHFLSSSPVLSKSHCSLLNPNTMTNSRRARKRRRQDSPTAFRLEDGQHPKRLDLEQVPVYSRDKELVSRLVRVYQTYAGSLSQQEQSEFVNMMQSGDYMLHKGGSPPVRAPKHHFYIQMYDISSALWLREEITFVKWALLATLYPCETLYELGKVIADLGLDRRPCFNKYARSHKTTLESLELPNPWQLAKQCTVRIRIISVLELGTRNPIRILPESTPELGPVVASEPSEEPQTEDMNGVPDHMNVSGHVKDASTNTIQIAEILSVQVTQAVVARLERERDADRKEMAQLRADVAQLKHERAADRKEMARLRQERDADRKEMVRLGQAQTNRERTERLLERNLDKNTAAIESYRSDTTTSLQKMQNNHEKFEEFELERMSHQQKLAALFQEHYERLEVVKAS</sequence>
<dbReference type="AlphaFoldDB" id="A0A9W8URG7"/>